<accession>C5BL16</accession>
<dbReference type="InterPro" id="IPR046493">
    <property type="entry name" value="DUF6586"/>
</dbReference>
<sequence length="167" mass="18212">MADNMAVRVDEHLLFAQLLLADGARSACLDGTHPQTQRAYLQAVILQLDLALVCYCGEISGAKPSSDVLGALAADIPEPGEDSRLSELRELQRNESSWLAQLGRFTNQIRKGQAPRPSPEHEASANFIAVSGATGDFWSEASLESIENIRSCLVRCIANQRDLAQEY</sequence>
<dbReference type="Proteomes" id="UP000009080">
    <property type="component" value="Chromosome"/>
</dbReference>
<dbReference type="eggNOG" id="ENOG5031THS">
    <property type="taxonomic scope" value="Bacteria"/>
</dbReference>
<keyword evidence="2" id="KW-1185">Reference proteome</keyword>
<dbReference type="STRING" id="377629.TERTU_2451"/>
<dbReference type="EMBL" id="CP001614">
    <property type="protein sequence ID" value="ACR11452.1"/>
    <property type="molecule type" value="Genomic_DNA"/>
</dbReference>
<evidence type="ECO:0000313" key="1">
    <source>
        <dbReference type="EMBL" id="ACR11452.1"/>
    </source>
</evidence>
<protein>
    <recommendedName>
        <fullName evidence="3">PasA protein</fullName>
    </recommendedName>
</protein>
<gene>
    <name evidence="1" type="ordered locus">TERTU_2451</name>
</gene>
<dbReference type="HOGENOM" id="CLU_1593745_0_0_6"/>
<organism evidence="1 2">
    <name type="scientific">Teredinibacter turnerae (strain ATCC 39867 / T7901)</name>
    <dbReference type="NCBI Taxonomy" id="377629"/>
    <lineage>
        <taxon>Bacteria</taxon>
        <taxon>Pseudomonadati</taxon>
        <taxon>Pseudomonadota</taxon>
        <taxon>Gammaproteobacteria</taxon>
        <taxon>Cellvibrionales</taxon>
        <taxon>Cellvibrionaceae</taxon>
        <taxon>Teredinibacter</taxon>
    </lineage>
</organism>
<proteinExistence type="predicted"/>
<dbReference type="KEGG" id="ttu:TERTU_2451"/>
<name>C5BL16_TERTT</name>
<evidence type="ECO:0000313" key="2">
    <source>
        <dbReference type="Proteomes" id="UP000009080"/>
    </source>
</evidence>
<evidence type="ECO:0008006" key="3">
    <source>
        <dbReference type="Google" id="ProtNLM"/>
    </source>
</evidence>
<dbReference type="AlphaFoldDB" id="C5BL16"/>
<reference evidence="1 2" key="1">
    <citation type="journal article" date="2009" name="PLoS ONE">
        <title>The complete genome of Teredinibacter turnerae T7901: an intracellular endosymbiont of marine wood-boring bivalves (shipworms).</title>
        <authorList>
            <person name="Yang J.C."/>
            <person name="Madupu R."/>
            <person name="Durkin A.S."/>
            <person name="Ekborg N.A."/>
            <person name="Pedamallu C.S."/>
            <person name="Hostetler J.B."/>
            <person name="Radune D."/>
            <person name="Toms B.S."/>
            <person name="Henrissat B."/>
            <person name="Coutinho P.M."/>
            <person name="Schwarz S."/>
            <person name="Field L."/>
            <person name="Trindade-Silva A.E."/>
            <person name="Soares C.A.G."/>
            <person name="Elshahawi S."/>
            <person name="Hanora A."/>
            <person name="Schmidt E.W."/>
            <person name="Haygood M.G."/>
            <person name="Posfai J."/>
            <person name="Benner J."/>
            <person name="Madinger C."/>
            <person name="Nove J."/>
            <person name="Anton B."/>
            <person name="Chaudhary K."/>
            <person name="Foster J."/>
            <person name="Holman A."/>
            <person name="Kumar S."/>
            <person name="Lessard P.A."/>
            <person name="Luyten Y.A."/>
            <person name="Slatko B."/>
            <person name="Wood N."/>
            <person name="Wu B."/>
            <person name="Teplitski M."/>
            <person name="Mougous J.D."/>
            <person name="Ward N."/>
            <person name="Eisen J.A."/>
            <person name="Badger J.H."/>
            <person name="Distel D.L."/>
        </authorList>
    </citation>
    <scope>NUCLEOTIDE SEQUENCE [LARGE SCALE GENOMIC DNA]</scope>
    <source>
        <strain evidence="2">ATCC 39867 / T7901</strain>
    </source>
</reference>
<dbReference type="Pfam" id="PF20227">
    <property type="entry name" value="DUF6586"/>
    <property type="match status" value="1"/>
</dbReference>